<evidence type="ECO:0000256" key="1">
    <source>
        <dbReference type="SAM" id="MobiDB-lite"/>
    </source>
</evidence>
<evidence type="ECO:0000313" key="2">
    <source>
        <dbReference type="EMBL" id="KAK7966426.1"/>
    </source>
</evidence>
<gene>
    <name evidence="2" type="ORF">PG986_000703</name>
</gene>
<feature type="region of interest" description="Disordered" evidence="1">
    <location>
        <begin position="116"/>
        <end position="168"/>
    </location>
</feature>
<name>A0ABR1QUR6_9PEZI</name>
<dbReference type="EMBL" id="JAQQWE010000001">
    <property type="protein sequence ID" value="KAK7966426.1"/>
    <property type="molecule type" value="Genomic_DNA"/>
</dbReference>
<keyword evidence="3" id="KW-1185">Reference proteome</keyword>
<protein>
    <submittedName>
        <fullName evidence="2">Uncharacterized protein</fullName>
    </submittedName>
</protein>
<organism evidence="2 3">
    <name type="scientific">Apiospora aurea</name>
    <dbReference type="NCBI Taxonomy" id="335848"/>
    <lineage>
        <taxon>Eukaryota</taxon>
        <taxon>Fungi</taxon>
        <taxon>Dikarya</taxon>
        <taxon>Ascomycota</taxon>
        <taxon>Pezizomycotina</taxon>
        <taxon>Sordariomycetes</taxon>
        <taxon>Xylariomycetidae</taxon>
        <taxon>Amphisphaeriales</taxon>
        <taxon>Apiosporaceae</taxon>
        <taxon>Apiospora</taxon>
    </lineage>
</organism>
<accession>A0ABR1QUR6</accession>
<dbReference type="RefSeq" id="XP_066705818.1">
    <property type="nucleotide sequence ID" value="XM_066836925.1"/>
</dbReference>
<dbReference type="Proteomes" id="UP001391051">
    <property type="component" value="Unassembled WGS sequence"/>
</dbReference>
<evidence type="ECO:0000313" key="3">
    <source>
        <dbReference type="Proteomes" id="UP001391051"/>
    </source>
</evidence>
<reference evidence="2 3" key="1">
    <citation type="submission" date="2023-01" db="EMBL/GenBank/DDBJ databases">
        <title>Analysis of 21 Apiospora genomes using comparative genomics revels a genus with tremendous synthesis potential of carbohydrate active enzymes and secondary metabolites.</title>
        <authorList>
            <person name="Sorensen T."/>
        </authorList>
    </citation>
    <scope>NUCLEOTIDE SEQUENCE [LARGE SCALE GENOMIC DNA]</scope>
    <source>
        <strain evidence="2 3">CBS 24483</strain>
    </source>
</reference>
<proteinExistence type="predicted"/>
<sequence length="168" mass="19132">MEDFKSSLEKLRDAMTVMEHSNTSPGDNQVGVNILMEQIMEDHNVIIANWKNFEDDMDMFFMEHKDPDDWHVMQHAYLVCLNIKLEVAQTKIDHFRHVCLERMSEMRAEVQADMQSMLAGDSPRIVEAVGKSSARERPNPPPGNLEPGADHLDSPPSGTQAETHEECK</sequence>
<comment type="caution">
    <text evidence="2">The sequence shown here is derived from an EMBL/GenBank/DDBJ whole genome shotgun (WGS) entry which is preliminary data.</text>
</comment>
<dbReference type="GeneID" id="92069987"/>